<dbReference type="AlphaFoldDB" id="A0AAE3GQ30"/>
<accession>A0AAE3GQ30</accession>
<organism evidence="1 2">
    <name type="scientific">Limnofasciculus baicalensis BBK-W-15</name>
    <dbReference type="NCBI Taxonomy" id="2699891"/>
    <lineage>
        <taxon>Bacteria</taxon>
        <taxon>Bacillati</taxon>
        <taxon>Cyanobacteriota</taxon>
        <taxon>Cyanophyceae</taxon>
        <taxon>Coleofasciculales</taxon>
        <taxon>Coleofasciculaceae</taxon>
        <taxon>Limnofasciculus</taxon>
        <taxon>Limnofasciculus baicalensis</taxon>
    </lineage>
</organism>
<protein>
    <submittedName>
        <fullName evidence="1">Uncharacterized protein</fullName>
    </submittedName>
</protein>
<name>A0AAE3GQ30_9CYAN</name>
<dbReference type="RefSeq" id="WP_254010568.1">
    <property type="nucleotide sequence ID" value="NZ_JAMZMM010000026.1"/>
</dbReference>
<evidence type="ECO:0000313" key="2">
    <source>
        <dbReference type="Proteomes" id="UP001204953"/>
    </source>
</evidence>
<keyword evidence="2" id="KW-1185">Reference proteome</keyword>
<gene>
    <name evidence="1" type="ORF">NJ959_04600</name>
</gene>
<dbReference type="Proteomes" id="UP001204953">
    <property type="component" value="Unassembled WGS sequence"/>
</dbReference>
<sequence length="100" mass="11573">MIVTVENLRLLFEKLMEKMDENGISSLDINDVDYYWIVPSSEWTNFQSEVKPAVGSLVDDWESLEKVLSGEQIPTYVDFDRIAAILRAISETVAKRFYHL</sequence>
<reference evidence="1" key="1">
    <citation type="submission" date="2022-06" db="EMBL/GenBank/DDBJ databases">
        <title>New cyanobacteria of genus Symplocastrum in benthos of Lake Baikal.</title>
        <authorList>
            <person name="Sorokovikova E."/>
            <person name="Tikhonova I."/>
            <person name="Krasnopeev A."/>
            <person name="Evseev P."/>
            <person name="Gladkikh A."/>
            <person name="Belykh O."/>
        </authorList>
    </citation>
    <scope>NUCLEOTIDE SEQUENCE</scope>
    <source>
        <strain evidence="1">BBK-W-15</strain>
    </source>
</reference>
<evidence type="ECO:0000313" key="1">
    <source>
        <dbReference type="EMBL" id="MCP2727758.1"/>
    </source>
</evidence>
<proteinExistence type="predicted"/>
<dbReference type="EMBL" id="JAMZMM010000026">
    <property type="protein sequence ID" value="MCP2727758.1"/>
    <property type="molecule type" value="Genomic_DNA"/>
</dbReference>
<comment type="caution">
    <text evidence="1">The sequence shown here is derived from an EMBL/GenBank/DDBJ whole genome shotgun (WGS) entry which is preliminary data.</text>
</comment>